<dbReference type="SUPFAM" id="SSF81469">
    <property type="entry name" value="Bacterial aa3 type cytochrome c oxidase subunit IV"/>
    <property type="match status" value="1"/>
</dbReference>
<dbReference type="Proteomes" id="UP000321857">
    <property type="component" value="Chromosome"/>
</dbReference>
<evidence type="ECO:0000313" key="3">
    <source>
        <dbReference type="EMBL" id="QDP20405.1"/>
    </source>
</evidence>
<dbReference type="EMBL" id="CP041659">
    <property type="protein sequence ID" value="QDP20405.1"/>
    <property type="molecule type" value="Genomic_DNA"/>
</dbReference>
<feature type="domain" description="Cytochrome c oxidase subunit IV bacterial aa3 type" evidence="2">
    <location>
        <begin position="9"/>
        <end position="41"/>
    </location>
</feature>
<keyword evidence="4" id="KW-1185">Reference proteome</keyword>
<keyword evidence="1" id="KW-0812">Transmembrane</keyword>
<feature type="transmembrane region" description="Helical" evidence="1">
    <location>
        <begin position="28"/>
        <end position="48"/>
    </location>
</feature>
<reference evidence="3 4" key="1">
    <citation type="submission" date="2019-07" db="EMBL/GenBank/DDBJ databases">
        <title>Sphingomonas AE3 Genome sequencing and assembly.</title>
        <authorList>
            <person name="Kim H."/>
        </authorList>
    </citation>
    <scope>NUCLEOTIDE SEQUENCE [LARGE SCALE GENOMIC DNA]</scope>
    <source>
        <strain evidence="3 4">AE3</strain>
    </source>
</reference>
<name>A0A516IU24_9SPHN</name>
<protein>
    <submittedName>
        <fullName evidence="3">Aa3-type cytochrome c oxidase subunit IV</fullName>
    </submittedName>
</protein>
<keyword evidence="1" id="KW-0472">Membrane</keyword>
<dbReference type="Pfam" id="PF07835">
    <property type="entry name" value="COX4_pro_2"/>
    <property type="match status" value="1"/>
</dbReference>
<dbReference type="AlphaFoldDB" id="A0A516IU24"/>
<dbReference type="OrthoDB" id="7577954at2"/>
<evidence type="ECO:0000259" key="2">
    <source>
        <dbReference type="Pfam" id="PF07835"/>
    </source>
</evidence>
<keyword evidence="1" id="KW-1133">Transmembrane helix</keyword>
<dbReference type="InterPro" id="IPR036596">
    <property type="entry name" value="Cyt-C_aa3_sf"/>
</dbReference>
<dbReference type="KEGG" id="sxa:FMM02_10845"/>
<gene>
    <name evidence="3" type="ORF">FMM02_10845</name>
</gene>
<proteinExistence type="predicted"/>
<dbReference type="Gene3D" id="1.20.5.160">
    <property type="entry name" value="Bacterial aa3 type cytochrome c oxidase subunit IV"/>
    <property type="match status" value="1"/>
</dbReference>
<dbReference type="RefSeq" id="WP_147494853.1">
    <property type="nucleotide sequence ID" value="NZ_CP041659.1"/>
</dbReference>
<evidence type="ECO:0000256" key="1">
    <source>
        <dbReference type="SAM" id="Phobius"/>
    </source>
</evidence>
<dbReference type="InterPro" id="IPR012422">
    <property type="entry name" value="Cyt_c_oxidase_su4_bac-aa3"/>
</dbReference>
<organism evidence="3 4">
    <name type="scientific">Sphingomonas xanthus</name>
    <dbReference type="NCBI Taxonomy" id="2594473"/>
    <lineage>
        <taxon>Bacteria</taxon>
        <taxon>Pseudomonadati</taxon>
        <taxon>Pseudomonadota</taxon>
        <taxon>Alphaproteobacteria</taxon>
        <taxon>Sphingomonadales</taxon>
        <taxon>Sphingomonadaceae</taxon>
        <taxon>Sphingomonas</taxon>
    </lineage>
</organism>
<evidence type="ECO:0000313" key="4">
    <source>
        <dbReference type="Proteomes" id="UP000321857"/>
    </source>
</evidence>
<sequence length="49" mass="5457">MADNKAHPTATEMDYPAHHRNYDGFLKLLKWGSILTAIVTAAVIYIIAN</sequence>
<accession>A0A516IU24</accession>